<dbReference type="SUPFAM" id="SSF49464">
    <property type="entry name" value="Carboxypeptidase regulatory domain-like"/>
    <property type="match status" value="1"/>
</dbReference>
<keyword evidence="7 8" id="KW-0998">Cell outer membrane</keyword>
<dbReference type="Pfam" id="PF07715">
    <property type="entry name" value="Plug"/>
    <property type="match status" value="1"/>
</dbReference>
<evidence type="ECO:0000313" key="11">
    <source>
        <dbReference type="EMBL" id="NLR78412.1"/>
    </source>
</evidence>
<keyword evidence="11" id="KW-0675">Receptor</keyword>
<comment type="caution">
    <text evidence="11">The sequence shown here is derived from an EMBL/GenBank/DDBJ whole genome shotgun (WGS) entry which is preliminary data.</text>
</comment>
<evidence type="ECO:0000259" key="10">
    <source>
        <dbReference type="Pfam" id="PF07715"/>
    </source>
</evidence>
<keyword evidence="12" id="KW-1185">Reference proteome</keyword>
<keyword evidence="2 8" id="KW-0813">Transport</keyword>
<dbReference type="NCBIfam" id="TIGR04056">
    <property type="entry name" value="OMP_RagA_SusC"/>
    <property type="match status" value="1"/>
</dbReference>
<dbReference type="Gene3D" id="2.60.40.1120">
    <property type="entry name" value="Carboxypeptidase-like, regulatory domain"/>
    <property type="match status" value="1"/>
</dbReference>
<reference evidence="11 12" key="1">
    <citation type="submission" date="2020-04" db="EMBL/GenBank/DDBJ databases">
        <authorList>
            <person name="Yin C."/>
        </authorList>
    </citation>
    <scope>NUCLEOTIDE SEQUENCE [LARGE SCALE GENOMIC DNA]</scope>
    <source>
        <strain evidence="11 12">Ak56</strain>
    </source>
</reference>
<accession>A0A847SQR4</accession>
<keyword evidence="5" id="KW-0732">Signal</keyword>
<feature type="domain" description="TonB-dependent receptor plug" evidence="10">
    <location>
        <begin position="241"/>
        <end position="364"/>
    </location>
</feature>
<evidence type="ECO:0000256" key="8">
    <source>
        <dbReference type="PROSITE-ProRule" id="PRU01360"/>
    </source>
</evidence>
<dbReference type="InterPro" id="IPR023996">
    <property type="entry name" value="TonB-dep_OMP_SusC/RagA"/>
</dbReference>
<dbReference type="GO" id="GO:0015344">
    <property type="term" value="F:siderophore uptake transmembrane transporter activity"/>
    <property type="evidence" value="ECO:0007669"/>
    <property type="project" value="TreeGrafter"/>
</dbReference>
<dbReference type="PANTHER" id="PTHR30069">
    <property type="entry name" value="TONB-DEPENDENT OUTER MEMBRANE RECEPTOR"/>
    <property type="match status" value="1"/>
</dbReference>
<protein>
    <submittedName>
        <fullName evidence="11">TonB-dependent receptor</fullName>
    </submittedName>
</protein>
<evidence type="ECO:0000256" key="4">
    <source>
        <dbReference type="ARBA" id="ARBA00022692"/>
    </source>
</evidence>
<dbReference type="NCBIfam" id="TIGR04057">
    <property type="entry name" value="SusC_RagA_signa"/>
    <property type="match status" value="1"/>
</dbReference>
<evidence type="ECO:0000256" key="6">
    <source>
        <dbReference type="ARBA" id="ARBA00023136"/>
    </source>
</evidence>
<dbReference type="EMBL" id="JABAHZ010000001">
    <property type="protein sequence ID" value="NLR78412.1"/>
    <property type="molecule type" value="Genomic_DNA"/>
</dbReference>
<dbReference type="Pfam" id="PF13715">
    <property type="entry name" value="CarbopepD_reg_2"/>
    <property type="match status" value="1"/>
</dbReference>
<dbReference type="Gene3D" id="2.40.170.20">
    <property type="entry name" value="TonB-dependent receptor, beta-barrel domain"/>
    <property type="match status" value="1"/>
</dbReference>
<dbReference type="Gene3D" id="2.170.130.10">
    <property type="entry name" value="TonB-dependent receptor, plug domain"/>
    <property type="match status" value="1"/>
</dbReference>
<dbReference type="Pfam" id="PF07660">
    <property type="entry name" value="STN"/>
    <property type="match status" value="1"/>
</dbReference>
<proteinExistence type="inferred from homology"/>
<dbReference type="InterPro" id="IPR011662">
    <property type="entry name" value="Secretin/TonB_short_N"/>
</dbReference>
<comment type="subcellular location">
    <subcellularLocation>
        <location evidence="1 8">Cell outer membrane</location>
        <topology evidence="1 8">Multi-pass membrane protein</topology>
    </subcellularLocation>
</comment>
<comment type="similarity">
    <text evidence="8">Belongs to the TonB-dependent receptor family.</text>
</comment>
<evidence type="ECO:0000256" key="2">
    <source>
        <dbReference type="ARBA" id="ARBA00022448"/>
    </source>
</evidence>
<gene>
    <name evidence="11" type="ORF">HGH91_07235</name>
</gene>
<evidence type="ECO:0000259" key="9">
    <source>
        <dbReference type="Pfam" id="PF07660"/>
    </source>
</evidence>
<dbReference type="InterPro" id="IPR023997">
    <property type="entry name" value="TonB-dep_OMP_SusC/RagA_CS"/>
</dbReference>
<dbReference type="InterPro" id="IPR039426">
    <property type="entry name" value="TonB-dep_rcpt-like"/>
</dbReference>
<evidence type="ECO:0000256" key="5">
    <source>
        <dbReference type="ARBA" id="ARBA00022729"/>
    </source>
</evidence>
<dbReference type="InterPro" id="IPR036942">
    <property type="entry name" value="Beta-barrel_TonB_sf"/>
</dbReference>
<dbReference type="InterPro" id="IPR008969">
    <property type="entry name" value="CarboxyPept-like_regulatory"/>
</dbReference>
<dbReference type="AlphaFoldDB" id="A0A847SQR4"/>
<dbReference type="Proteomes" id="UP000552864">
    <property type="component" value="Unassembled WGS sequence"/>
</dbReference>
<dbReference type="InterPro" id="IPR037066">
    <property type="entry name" value="Plug_dom_sf"/>
</dbReference>
<feature type="domain" description="Secretin/TonB short N-terminal" evidence="9">
    <location>
        <begin position="72"/>
        <end position="122"/>
    </location>
</feature>
<evidence type="ECO:0000313" key="12">
    <source>
        <dbReference type="Proteomes" id="UP000552864"/>
    </source>
</evidence>
<dbReference type="InterPro" id="IPR012910">
    <property type="entry name" value="Plug_dom"/>
</dbReference>
<dbReference type="PANTHER" id="PTHR30069:SF29">
    <property type="entry name" value="HEMOGLOBIN AND HEMOGLOBIN-HAPTOGLOBIN-BINDING PROTEIN 1-RELATED"/>
    <property type="match status" value="1"/>
</dbReference>
<sequence length="1191" mass="129605">MLFIPCWRIAQRSTKTCLPARQALRVMKLTTILMLTTLLLAAATGRSQVVSLSVKNLPFEKALAEIQKQTGYEFIYSSQLMKTARPLDMNVKNAGIDEVLRLCFRNQPFQYSIIGKTIIIKPNTNQPGEKPGGNNMLNEPPPAPPITVTGKVLDEDGNPLVGASVALKGQTQGTVTDQLGNFSINIPANSAGILVISFVGYEPQEYRTTKSETISVTLVKKIENGKEVVVVGYGTQKRDHLTSAVSTITAKDVENMPYTNIYEILNGRIPGFDITQDYSPGGRNSNMLIRGKNTGLDILSTASDVGQATNPSSNNFGFGNAQPLILIDGFEGDINLVNPQDIESVTVLKDASAAIYGIRAANGVVLVTTKKGQTGAVRVNYDYYAGLTFFTRRPSYLPSWQQATLVNEAIGNEQAPGGGGGGFPGGGFNIGGGGAALTPYTADQIQKFKDGSDPVNYPNTNWENQILRIPAVQQRHNLSVSGGDKKSKYSLSLEYLQQNGNIPGNKNERYSSRFNLNTKFSKQLALTGGLSFAYSPLSGPVMSPGFSQGTPDGNVLGILASFSPTIPLKWANGAYSNNGVVINPQAYLESPSGYKTSNANTTGNLGLTWTPLKGLSVKPSLGFNYTTGALKTFLSEMEVYVNGPAGAPLVESPFLSNYVGKLDETTSRSYSLTYQVVADYSKIFGNHEIGIMAGAMRGYAYSDYLMVHKEGFLNSAIQTPGVATGQGNQPPVGSELEAVQQSVFGRLRYNYNDLFILESTLRTDGTTAFAPENRYKLFPSVSGGWIISGHDFYKNAERLNKTLNFLKLRASWGILGNSSVGYYTYLRQLLVSSYSFNNQVQTAVGPLNGFNPDVKWEETNVVNLGLDARLFNDKLSVTLDAYHKQTNGLMLYQSVPANYGLTSPFGNAGSMYNKGVEFDVKYSGKTGAVNWSVSANGSYNINKIEEYRVKQRSTDLAVASDRVEGENLYAIWGLVSDGIYQNQQEVTGSPVLNSKVGPGDIRYKDLSGPDGKPDGKIDGYDRVKIGQAVAPFRYGVALEGQWKNFGLRLLFRGEQGRDVLMGPALGQIANANNKVVSDYWERWTPDHPSGKFPRAWNNFTQNNPNATISDFWLKKANYVKLANLTFSYNLPASACRVVRMSSVRMYYSGNNLFVIAPGFWHWLDPETTSGIAGVVAYPSTTLHSLGITIGF</sequence>
<evidence type="ECO:0000256" key="7">
    <source>
        <dbReference type="ARBA" id="ARBA00023237"/>
    </source>
</evidence>
<evidence type="ECO:0000256" key="1">
    <source>
        <dbReference type="ARBA" id="ARBA00004571"/>
    </source>
</evidence>
<keyword evidence="6 8" id="KW-0472">Membrane</keyword>
<dbReference type="GO" id="GO:0009279">
    <property type="term" value="C:cell outer membrane"/>
    <property type="evidence" value="ECO:0007669"/>
    <property type="project" value="UniProtKB-SubCell"/>
</dbReference>
<keyword evidence="4 8" id="KW-0812">Transmembrane</keyword>
<dbReference type="PROSITE" id="PS52016">
    <property type="entry name" value="TONB_DEPENDENT_REC_3"/>
    <property type="match status" value="1"/>
</dbReference>
<name>A0A847SQR4_9BACT</name>
<dbReference type="RefSeq" id="WP_168737751.1">
    <property type="nucleotide sequence ID" value="NZ_JABAHZ010000001.1"/>
</dbReference>
<organism evidence="11 12">
    <name type="scientific">Chitinophaga eiseniae</name>
    <dbReference type="NCBI Taxonomy" id="634771"/>
    <lineage>
        <taxon>Bacteria</taxon>
        <taxon>Pseudomonadati</taxon>
        <taxon>Bacteroidota</taxon>
        <taxon>Chitinophagia</taxon>
        <taxon>Chitinophagales</taxon>
        <taxon>Chitinophagaceae</taxon>
        <taxon>Chitinophaga</taxon>
    </lineage>
</organism>
<keyword evidence="3 8" id="KW-1134">Transmembrane beta strand</keyword>
<evidence type="ECO:0000256" key="3">
    <source>
        <dbReference type="ARBA" id="ARBA00022452"/>
    </source>
</evidence>
<dbReference type="SUPFAM" id="SSF56935">
    <property type="entry name" value="Porins"/>
    <property type="match status" value="1"/>
</dbReference>
<dbReference type="GO" id="GO:0044718">
    <property type="term" value="P:siderophore transmembrane transport"/>
    <property type="evidence" value="ECO:0007669"/>
    <property type="project" value="TreeGrafter"/>
</dbReference>